<dbReference type="InterPro" id="IPR029069">
    <property type="entry name" value="HotDog_dom_sf"/>
</dbReference>
<gene>
    <name evidence="2" type="ORF">SAMN05216389_111123</name>
</gene>
<feature type="domain" description="MaoC-like" evidence="1">
    <location>
        <begin position="25"/>
        <end position="114"/>
    </location>
</feature>
<dbReference type="RefSeq" id="WP_090870474.1">
    <property type="nucleotide sequence ID" value="NZ_FOHE01000011.1"/>
</dbReference>
<dbReference type="InterPro" id="IPR002539">
    <property type="entry name" value="MaoC-like_dom"/>
</dbReference>
<protein>
    <submittedName>
        <fullName evidence="2">Acyl dehydratase</fullName>
    </submittedName>
</protein>
<dbReference type="InterPro" id="IPR052342">
    <property type="entry name" value="MCH/BMMD"/>
</dbReference>
<sequence length="158" mass="17624">MIGKKRKLGKKIDNLHIGDSYTATHMIQDKDLLLYLGLTNDANPLYIQHDYASQTPYHRPIVPSVMLFGMVSSIVSMHLPGPGSHITDHEMTFPKPVYHNTEVKFTVEVTSIDVEAHKVTLSVHGFDVEGDEVITGELKVCPAYKPKSITASSLENFF</sequence>
<evidence type="ECO:0000313" key="2">
    <source>
        <dbReference type="EMBL" id="SET44540.1"/>
    </source>
</evidence>
<keyword evidence="3" id="KW-1185">Reference proteome</keyword>
<evidence type="ECO:0000259" key="1">
    <source>
        <dbReference type="Pfam" id="PF01575"/>
    </source>
</evidence>
<evidence type="ECO:0000313" key="3">
    <source>
        <dbReference type="Proteomes" id="UP000198618"/>
    </source>
</evidence>
<dbReference type="PANTHER" id="PTHR43664:SF1">
    <property type="entry name" value="BETA-METHYLMALYL-COA DEHYDRATASE"/>
    <property type="match status" value="1"/>
</dbReference>
<dbReference type="STRING" id="930131.SAMN05216389_111123"/>
<dbReference type="Gene3D" id="3.10.129.10">
    <property type="entry name" value="Hotdog Thioesterase"/>
    <property type="match status" value="1"/>
</dbReference>
<dbReference type="OrthoDB" id="2691304at2"/>
<dbReference type="AlphaFoldDB" id="A0A1I0EHY2"/>
<dbReference type="PANTHER" id="PTHR43664">
    <property type="entry name" value="MONOAMINE OXIDASE-RELATED"/>
    <property type="match status" value="1"/>
</dbReference>
<dbReference type="Pfam" id="PF01575">
    <property type="entry name" value="MaoC_dehydratas"/>
    <property type="match status" value="1"/>
</dbReference>
<organism evidence="2 3">
    <name type="scientific">Oceanobacillus limi</name>
    <dbReference type="NCBI Taxonomy" id="930131"/>
    <lineage>
        <taxon>Bacteria</taxon>
        <taxon>Bacillati</taxon>
        <taxon>Bacillota</taxon>
        <taxon>Bacilli</taxon>
        <taxon>Bacillales</taxon>
        <taxon>Bacillaceae</taxon>
        <taxon>Oceanobacillus</taxon>
    </lineage>
</organism>
<dbReference type="EMBL" id="FOHE01000011">
    <property type="protein sequence ID" value="SET44540.1"/>
    <property type="molecule type" value="Genomic_DNA"/>
</dbReference>
<name>A0A1I0EHY2_9BACI</name>
<proteinExistence type="predicted"/>
<accession>A0A1I0EHY2</accession>
<reference evidence="2 3" key="1">
    <citation type="submission" date="2016-10" db="EMBL/GenBank/DDBJ databases">
        <authorList>
            <person name="de Groot N.N."/>
        </authorList>
    </citation>
    <scope>NUCLEOTIDE SEQUENCE [LARGE SCALE GENOMIC DNA]</scope>
    <source>
        <strain evidence="2 3">IBRC-M 10780</strain>
    </source>
</reference>
<dbReference type="SUPFAM" id="SSF54637">
    <property type="entry name" value="Thioesterase/thiol ester dehydrase-isomerase"/>
    <property type="match status" value="1"/>
</dbReference>
<dbReference type="Proteomes" id="UP000198618">
    <property type="component" value="Unassembled WGS sequence"/>
</dbReference>